<proteinExistence type="inferred from homology"/>
<keyword evidence="6 13" id="KW-0808">Transferase</keyword>
<dbReference type="GO" id="GO:0000049">
    <property type="term" value="F:tRNA binding"/>
    <property type="evidence" value="ECO:0007669"/>
    <property type="project" value="TreeGrafter"/>
</dbReference>
<dbReference type="InterPro" id="IPR005145">
    <property type="entry name" value="Sua5_C"/>
</dbReference>
<dbReference type="EC" id="2.7.7.87" evidence="3 13"/>
<sequence length="325" mass="35888">MNLLTIEQAVRLLLGGELVAIPTETVYGLAADASNDLAVRKVFSIKGRSLSHPLIVHVRSFEDVFRWAIIENDYVESLCKAYWPGPLTIVLKKKESVLSSVVAGRETVAVRVPQHASTALLLDKLKENGCFGVVAPSANTFGHVSSTMPSHVFDDFGYSIAGILDGGFCCYGLESTIVDCSGKVPRLLRKGRIRSDAMEEVCGVRVERGIVHKYETSGTLPGHYAPVVPLSLVDKGNFHDLLDVLRKEGNVGVLARTVFMPDDLDGIYWTRMPDLALSYGCRLYERLRFLEKFVSNIIVEDPPHDPAWDDINDRLAKASYGSRNH</sequence>
<dbReference type="PANTHER" id="PTHR17490:SF16">
    <property type="entry name" value="THREONYLCARBAMOYL-AMP SYNTHASE"/>
    <property type="match status" value="1"/>
</dbReference>
<dbReference type="PATRIC" id="fig|1561003.3.peg.50"/>
<dbReference type="PIRSF" id="PIRSF004930">
    <property type="entry name" value="Tln_factor_SUA5"/>
    <property type="match status" value="1"/>
</dbReference>
<feature type="domain" description="YrdC-like" evidence="15">
    <location>
        <begin position="3"/>
        <end position="193"/>
    </location>
</feature>
<feature type="binding site" evidence="14">
    <location>
        <position position="189"/>
    </location>
    <ligand>
        <name>ATP</name>
        <dbReference type="ChEBI" id="CHEBI:30616"/>
    </ligand>
</feature>
<dbReference type="GO" id="GO:0061710">
    <property type="term" value="F:L-threonylcarbamoyladenylate synthase"/>
    <property type="evidence" value="ECO:0007669"/>
    <property type="project" value="UniProtKB-EC"/>
</dbReference>
<dbReference type="RefSeq" id="WP_092486384.1">
    <property type="nucleotide sequence ID" value="NZ_FLSL01000084.1"/>
</dbReference>
<feature type="binding site" evidence="14">
    <location>
        <position position="57"/>
    </location>
    <ligand>
        <name>L-threonine</name>
        <dbReference type="ChEBI" id="CHEBI:57926"/>
    </ligand>
</feature>
<dbReference type="Pfam" id="PF03481">
    <property type="entry name" value="Sua5_C"/>
    <property type="match status" value="1"/>
</dbReference>
<dbReference type="InterPro" id="IPR050156">
    <property type="entry name" value="TC-AMP_synthase_SUA5"/>
</dbReference>
<evidence type="ECO:0000256" key="5">
    <source>
        <dbReference type="ARBA" id="ARBA00022490"/>
    </source>
</evidence>
<keyword evidence="5 13" id="KW-0963">Cytoplasm</keyword>
<accession>A0A0S4M0Z5</accession>
<dbReference type="STRING" id="1561003.Ark11_0052"/>
<feature type="binding site" evidence="14">
    <location>
        <position position="135"/>
    </location>
    <ligand>
        <name>L-threonine</name>
        <dbReference type="ChEBI" id="CHEBI:57926"/>
    </ligand>
</feature>
<dbReference type="NCBIfam" id="TIGR00057">
    <property type="entry name" value="L-threonylcarbamoyladenylate synthase"/>
    <property type="match status" value="1"/>
</dbReference>
<dbReference type="PANTHER" id="PTHR17490">
    <property type="entry name" value="SUA5"/>
    <property type="match status" value="1"/>
</dbReference>
<dbReference type="SUPFAM" id="SSF55821">
    <property type="entry name" value="YrdC/RibB"/>
    <property type="match status" value="1"/>
</dbReference>
<evidence type="ECO:0000256" key="9">
    <source>
        <dbReference type="ARBA" id="ARBA00022741"/>
    </source>
</evidence>
<name>A0A0S4M0Z5_9BURK</name>
<feature type="binding site" evidence="14">
    <location>
        <position position="224"/>
    </location>
    <ligand>
        <name>ATP</name>
        <dbReference type="ChEBI" id="CHEBI:30616"/>
    </ligand>
</feature>
<evidence type="ECO:0000256" key="10">
    <source>
        <dbReference type="ARBA" id="ARBA00022840"/>
    </source>
</evidence>
<dbReference type="Proteomes" id="UP000198651">
    <property type="component" value="Chromosome I"/>
</dbReference>
<dbReference type="GO" id="GO:0006450">
    <property type="term" value="P:regulation of translational fidelity"/>
    <property type="evidence" value="ECO:0007669"/>
    <property type="project" value="TreeGrafter"/>
</dbReference>
<evidence type="ECO:0000256" key="13">
    <source>
        <dbReference type="PIRNR" id="PIRNR004930"/>
    </source>
</evidence>
<dbReference type="GO" id="GO:0008033">
    <property type="term" value="P:tRNA processing"/>
    <property type="evidence" value="ECO:0007669"/>
    <property type="project" value="UniProtKB-KW"/>
</dbReference>
<keyword evidence="9 13" id="KW-0547">Nucleotide-binding</keyword>
<feature type="binding site" evidence="14">
    <location>
        <position position="137"/>
    </location>
    <ligand>
        <name>ATP</name>
        <dbReference type="ChEBI" id="CHEBI:30616"/>
    </ligand>
</feature>
<dbReference type="EMBL" id="LN906597">
    <property type="protein sequence ID" value="CUT16912.1"/>
    <property type="molecule type" value="Genomic_DNA"/>
</dbReference>
<gene>
    <name evidence="16" type="ORF">Ark11_0052</name>
</gene>
<dbReference type="GO" id="GO:0005737">
    <property type="term" value="C:cytoplasm"/>
    <property type="evidence" value="ECO:0007669"/>
    <property type="project" value="UniProtKB-SubCell"/>
</dbReference>
<dbReference type="Gene3D" id="3.40.50.11030">
    <property type="entry name" value="Threonylcarbamoyl-AMP synthase, C-terminal domain"/>
    <property type="match status" value="1"/>
</dbReference>
<evidence type="ECO:0000256" key="8">
    <source>
        <dbReference type="ARBA" id="ARBA00022695"/>
    </source>
</evidence>
<evidence type="ECO:0000313" key="17">
    <source>
        <dbReference type="Proteomes" id="UP000198651"/>
    </source>
</evidence>
<comment type="similarity">
    <text evidence="2 13">Belongs to the SUA5 family.</text>
</comment>
<evidence type="ECO:0000256" key="3">
    <source>
        <dbReference type="ARBA" id="ARBA00012584"/>
    </source>
</evidence>
<dbReference type="InterPro" id="IPR038385">
    <property type="entry name" value="Sua5/YwlC_C"/>
</dbReference>
<dbReference type="GO" id="GO:0003725">
    <property type="term" value="F:double-stranded RNA binding"/>
    <property type="evidence" value="ECO:0007669"/>
    <property type="project" value="UniProtKB-UniRule"/>
</dbReference>
<evidence type="ECO:0000256" key="4">
    <source>
        <dbReference type="ARBA" id="ARBA00015492"/>
    </source>
</evidence>
<evidence type="ECO:0000256" key="14">
    <source>
        <dbReference type="PIRSR" id="PIRSR004930-1"/>
    </source>
</evidence>
<keyword evidence="17" id="KW-1185">Reference proteome</keyword>
<feature type="binding site" evidence="14">
    <location>
        <position position="107"/>
    </location>
    <ligand>
        <name>ATP</name>
        <dbReference type="ChEBI" id="CHEBI:30616"/>
    </ligand>
</feature>
<dbReference type="Gene3D" id="3.90.870.10">
    <property type="entry name" value="DHBP synthase"/>
    <property type="match status" value="1"/>
</dbReference>
<feature type="binding site" evidence="14">
    <location>
        <position position="111"/>
    </location>
    <ligand>
        <name>L-threonine</name>
        <dbReference type="ChEBI" id="CHEBI:57926"/>
    </ligand>
</feature>
<evidence type="ECO:0000313" key="16">
    <source>
        <dbReference type="EMBL" id="CUT16912.1"/>
    </source>
</evidence>
<comment type="catalytic activity">
    <reaction evidence="12 13">
        <text>L-threonine + hydrogencarbonate + ATP = L-threonylcarbamoyladenylate + diphosphate + H2O</text>
        <dbReference type="Rhea" id="RHEA:36407"/>
        <dbReference type="ChEBI" id="CHEBI:15377"/>
        <dbReference type="ChEBI" id="CHEBI:17544"/>
        <dbReference type="ChEBI" id="CHEBI:30616"/>
        <dbReference type="ChEBI" id="CHEBI:33019"/>
        <dbReference type="ChEBI" id="CHEBI:57926"/>
        <dbReference type="ChEBI" id="CHEBI:73682"/>
        <dbReference type="EC" id="2.7.7.87"/>
    </reaction>
</comment>
<dbReference type="AlphaFoldDB" id="A0A0S4M0Z5"/>
<feature type="binding site" evidence="14">
    <location>
        <position position="48"/>
    </location>
    <ligand>
        <name>ATP</name>
        <dbReference type="ChEBI" id="CHEBI:30616"/>
    </ligand>
</feature>
<keyword evidence="7 13" id="KW-0819">tRNA processing</keyword>
<organism evidence="16 17">
    <name type="scientific">Candidatus Ichthyocystis hellenicum</name>
    <dbReference type="NCBI Taxonomy" id="1561003"/>
    <lineage>
        <taxon>Bacteria</taxon>
        <taxon>Pseudomonadati</taxon>
        <taxon>Pseudomonadota</taxon>
        <taxon>Betaproteobacteria</taxon>
        <taxon>Burkholderiales</taxon>
        <taxon>Candidatus Ichthyocystis</taxon>
    </lineage>
</organism>
<dbReference type="Pfam" id="PF01300">
    <property type="entry name" value="Sua5_yciO_yrdC"/>
    <property type="match status" value="1"/>
</dbReference>
<feature type="binding site" evidence="14">
    <location>
        <position position="25"/>
    </location>
    <ligand>
        <name>L-threonine</name>
        <dbReference type="ChEBI" id="CHEBI:57926"/>
    </ligand>
</feature>
<protein>
    <recommendedName>
        <fullName evidence="4 13">Threonylcarbamoyl-AMP synthase</fullName>
        <shortName evidence="13">TC-AMP synthase</shortName>
        <ecNumber evidence="3 13">2.7.7.87</ecNumber>
    </recommendedName>
    <alternativeName>
        <fullName evidence="11 13">L-threonylcarbamoyladenylate synthase</fullName>
    </alternativeName>
</protein>
<dbReference type="PROSITE" id="PS51163">
    <property type="entry name" value="YRDC"/>
    <property type="match status" value="1"/>
</dbReference>
<dbReference type="OrthoDB" id="9814580at2"/>
<evidence type="ECO:0000256" key="1">
    <source>
        <dbReference type="ARBA" id="ARBA00004496"/>
    </source>
</evidence>
<reference evidence="17" key="1">
    <citation type="submission" date="2015-11" db="EMBL/GenBank/DDBJ databases">
        <authorList>
            <person name="Seth-Smith H.M.B."/>
        </authorList>
    </citation>
    <scope>NUCLEOTIDE SEQUENCE [LARGE SCALE GENOMIC DNA]</scope>
    <source>
        <strain evidence="17">2013Ark11</strain>
    </source>
</reference>
<keyword evidence="10 13" id="KW-0067">ATP-binding</keyword>
<evidence type="ECO:0000256" key="11">
    <source>
        <dbReference type="ARBA" id="ARBA00029774"/>
    </source>
</evidence>
<dbReference type="GO" id="GO:0005524">
    <property type="term" value="F:ATP binding"/>
    <property type="evidence" value="ECO:0007669"/>
    <property type="project" value="UniProtKB-UniRule"/>
</dbReference>
<dbReference type="InterPro" id="IPR010923">
    <property type="entry name" value="T(6)A37_SUA5"/>
</dbReference>
<feature type="binding site" evidence="14">
    <location>
        <position position="145"/>
    </location>
    <ligand>
        <name>ATP</name>
        <dbReference type="ChEBI" id="CHEBI:30616"/>
    </ligand>
</feature>
<feature type="binding site" evidence="14">
    <location>
        <position position="175"/>
    </location>
    <ligand>
        <name>L-threonine</name>
        <dbReference type="ChEBI" id="CHEBI:57926"/>
    </ligand>
</feature>
<evidence type="ECO:0000256" key="12">
    <source>
        <dbReference type="ARBA" id="ARBA00048366"/>
    </source>
</evidence>
<comment type="function">
    <text evidence="13">Required for the formation of a threonylcarbamoyl group on adenosine at position 37 (t(6)A37) in tRNAs that read codons beginning with adenine.</text>
</comment>
<evidence type="ECO:0000256" key="2">
    <source>
        <dbReference type="ARBA" id="ARBA00007663"/>
    </source>
</evidence>
<dbReference type="InterPro" id="IPR017945">
    <property type="entry name" value="DHBP_synth_RibB-like_a/b_dom"/>
</dbReference>
<keyword evidence="8 13" id="KW-0548">Nucleotidyltransferase</keyword>
<evidence type="ECO:0000256" key="6">
    <source>
        <dbReference type="ARBA" id="ARBA00022679"/>
    </source>
</evidence>
<dbReference type="InterPro" id="IPR006070">
    <property type="entry name" value="Sua5-like_dom"/>
</dbReference>
<comment type="subcellular location">
    <subcellularLocation>
        <location evidence="1 13">Cytoplasm</location>
    </subcellularLocation>
</comment>
<evidence type="ECO:0000259" key="15">
    <source>
        <dbReference type="PROSITE" id="PS51163"/>
    </source>
</evidence>
<evidence type="ECO:0000256" key="7">
    <source>
        <dbReference type="ARBA" id="ARBA00022694"/>
    </source>
</evidence>